<evidence type="ECO:0000313" key="2">
    <source>
        <dbReference type="Proteomes" id="UP000317550"/>
    </source>
</evidence>
<evidence type="ECO:0000313" key="1">
    <source>
        <dbReference type="EMBL" id="QDQ28217.1"/>
    </source>
</evidence>
<name>A0A516SJ97_9NEIS</name>
<sequence>MKQANRPIFKSSIGSLVRLSCEARHPQPYGGWATRPVISRHRLALSACPLPHLREGLYAHLPASPLLRFRLCIASVLDRGVVSC</sequence>
<gene>
    <name evidence="1" type="ORF">FNU76_18725</name>
</gene>
<proteinExistence type="predicted"/>
<dbReference type="EMBL" id="CP041730">
    <property type="protein sequence ID" value="QDQ28217.1"/>
    <property type="molecule type" value="Genomic_DNA"/>
</dbReference>
<protein>
    <submittedName>
        <fullName evidence="1">Uncharacterized protein</fullName>
    </submittedName>
</protein>
<reference evidence="2" key="1">
    <citation type="submission" date="2019-07" db="EMBL/GenBank/DDBJ databases">
        <title>Chitinimonas sp. nov., isolated from Ny-Alesund, arctica soil.</title>
        <authorList>
            <person name="Xu Q."/>
            <person name="Peng F."/>
        </authorList>
    </citation>
    <scope>NUCLEOTIDE SEQUENCE [LARGE SCALE GENOMIC DNA]</scope>
    <source>
        <strain evidence="2">R3-44</strain>
    </source>
</reference>
<dbReference type="KEGG" id="cari:FNU76_18725"/>
<dbReference type="Proteomes" id="UP000317550">
    <property type="component" value="Chromosome"/>
</dbReference>
<dbReference type="AlphaFoldDB" id="A0A516SJ97"/>
<keyword evidence="2" id="KW-1185">Reference proteome</keyword>
<organism evidence="1 2">
    <name type="scientific">Chitinimonas arctica</name>
    <dbReference type="NCBI Taxonomy" id="2594795"/>
    <lineage>
        <taxon>Bacteria</taxon>
        <taxon>Pseudomonadati</taxon>
        <taxon>Pseudomonadota</taxon>
        <taxon>Betaproteobacteria</taxon>
        <taxon>Neisseriales</taxon>
        <taxon>Chitinibacteraceae</taxon>
        <taxon>Chitinimonas</taxon>
    </lineage>
</organism>
<dbReference type="RefSeq" id="WP_144279604.1">
    <property type="nucleotide sequence ID" value="NZ_CP041730.1"/>
</dbReference>
<accession>A0A516SJ97</accession>